<dbReference type="PANTHER" id="PTHR34828">
    <property type="entry name" value="TESTIS-EXPRESSED PROTEIN 45"/>
    <property type="match status" value="1"/>
</dbReference>
<keyword evidence="2" id="KW-1185">Reference proteome</keyword>
<evidence type="ECO:0000313" key="2">
    <source>
        <dbReference type="Proteomes" id="UP001274896"/>
    </source>
</evidence>
<accession>A0AAE0QUP8</accession>
<dbReference type="EMBL" id="JAUCMX010000010">
    <property type="protein sequence ID" value="KAK3532979.1"/>
    <property type="molecule type" value="Genomic_DNA"/>
</dbReference>
<comment type="caution">
    <text evidence="1">The sequence shown here is derived from an EMBL/GenBank/DDBJ whole genome shotgun (WGS) entry which is preliminary data.</text>
</comment>
<dbReference type="InterPro" id="IPR028001">
    <property type="entry name" value="SAXO5"/>
</dbReference>
<evidence type="ECO:0000313" key="1">
    <source>
        <dbReference type="EMBL" id="KAK3532979.1"/>
    </source>
</evidence>
<reference evidence="1" key="1">
    <citation type="submission" date="2023-06" db="EMBL/GenBank/DDBJ databases">
        <title>Male Hemibagrus guttatus genome.</title>
        <authorList>
            <person name="Bian C."/>
        </authorList>
    </citation>
    <scope>NUCLEOTIDE SEQUENCE</scope>
    <source>
        <strain evidence="1">Male_cb2023</strain>
        <tissue evidence="1">Muscle</tissue>
    </source>
</reference>
<dbReference type="PANTHER" id="PTHR34828:SF1">
    <property type="entry name" value="TESTIS-EXPRESSED PROTEIN 45"/>
    <property type="match status" value="1"/>
</dbReference>
<dbReference type="Proteomes" id="UP001274896">
    <property type="component" value="Unassembled WGS sequence"/>
</dbReference>
<gene>
    <name evidence="1" type="ORF">QTP70_006209</name>
</gene>
<dbReference type="AlphaFoldDB" id="A0AAE0QUP8"/>
<name>A0AAE0QUP8_9TELE</name>
<protein>
    <submittedName>
        <fullName evidence="1">Uncharacterized protein</fullName>
    </submittedName>
</protein>
<proteinExistence type="predicted"/>
<sequence>MFQQDFKSFASLMKRVAIHQPSLAKVDHKDLQHIREYETEVAHSFPPHRLSPLSRIPAWTKLTTNLKMHSDQRYKDFHTTQAESFQHHPMPSSVPRPVPLFLATTVTQRDEKLPETTQRESYVSHKVSPVVRADRKHQDAAPGIIGNKKFSFFSSSYNDAFQYRWSSPLPATETQFHSSLVMGDKNKIAESETTHSASFHYTGNQRLSALLSNQMLSRIWCPTPNPITAMYGLAWAENHKQFPVRMDNPGLRTKSNVEFGSLRIAGMFYSTTAQESYTHKYVTRVKPRIYPSGRVLGDQEPGPAVTTVQSDYVPLNTRRSVLNPEQLHQIKVSHIKPPNSEFYFTTSHKEAFSPKPKSKVCLDNPPRQLISHIQF</sequence>
<organism evidence="1 2">
    <name type="scientific">Hemibagrus guttatus</name>
    <dbReference type="NCBI Taxonomy" id="175788"/>
    <lineage>
        <taxon>Eukaryota</taxon>
        <taxon>Metazoa</taxon>
        <taxon>Chordata</taxon>
        <taxon>Craniata</taxon>
        <taxon>Vertebrata</taxon>
        <taxon>Euteleostomi</taxon>
        <taxon>Actinopterygii</taxon>
        <taxon>Neopterygii</taxon>
        <taxon>Teleostei</taxon>
        <taxon>Ostariophysi</taxon>
        <taxon>Siluriformes</taxon>
        <taxon>Bagridae</taxon>
        <taxon>Hemibagrus</taxon>
    </lineage>
</organism>